<proteinExistence type="predicted"/>
<dbReference type="Pfam" id="PF05120">
    <property type="entry name" value="GvpG"/>
    <property type="match status" value="1"/>
</dbReference>
<gene>
    <name evidence="2" type="ORF">SAMN05421781_1814</name>
</gene>
<reference evidence="2 3" key="1">
    <citation type="submission" date="2016-10" db="EMBL/GenBank/DDBJ databases">
        <authorList>
            <person name="de Groot N.N."/>
        </authorList>
    </citation>
    <scope>NUCLEOTIDE SEQUENCE [LARGE SCALE GENOMIC DNA]</scope>
    <source>
        <strain evidence="2 3">DSM 23126</strain>
    </source>
</reference>
<feature type="coiled-coil region" evidence="1">
    <location>
        <begin position="56"/>
        <end position="83"/>
    </location>
</feature>
<dbReference type="RefSeq" id="WP_022794401.1">
    <property type="nucleotide sequence ID" value="NZ_FNNC01000003.1"/>
</dbReference>
<dbReference type="EMBL" id="FNNC01000003">
    <property type="protein sequence ID" value="SDW57763.1"/>
    <property type="molecule type" value="Genomic_DNA"/>
</dbReference>
<evidence type="ECO:0000313" key="2">
    <source>
        <dbReference type="EMBL" id="SDW57763.1"/>
    </source>
</evidence>
<keyword evidence="3" id="KW-1185">Reference proteome</keyword>
<sequence>MIHKLFTWPLDTVVWAGKKVKEEADKEYFDVRQIQKKLANLQIMYEMEEISEEAFTEQEEELLQRYRRAKQIEQEELREELEEKD</sequence>
<dbReference type="OrthoDB" id="2405115at2"/>
<accession>A0A1H2UNN5</accession>
<evidence type="ECO:0000313" key="3">
    <source>
        <dbReference type="Proteomes" id="UP000199488"/>
    </source>
</evidence>
<organism evidence="2 3">
    <name type="scientific">Marinococcus luteus</name>
    <dbReference type="NCBI Taxonomy" id="1122204"/>
    <lineage>
        <taxon>Bacteria</taxon>
        <taxon>Bacillati</taxon>
        <taxon>Bacillota</taxon>
        <taxon>Bacilli</taxon>
        <taxon>Bacillales</taxon>
        <taxon>Bacillaceae</taxon>
        <taxon>Marinococcus</taxon>
    </lineage>
</organism>
<dbReference type="STRING" id="1122204.SAMN05421781_1814"/>
<dbReference type="AlphaFoldDB" id="A0A1H2UNN5"/>
<dbReference type="InterPro" id="IPR007804">
    <property type="entry name" value="GvpG"/>
</dbReference>
<dbReference type="Proteomes" id="UP000199488">
    <property type="component" value="Unassembled WGS sequence"/>
</dbReference>
<protein>
    <submittedName>
        <fullName evidence="2">Gas vesicle protein G</fullName>
    </submittedName>
</protein>
<name>A0A1H2UNN5_9BACI</name>
<keyword evidence="1" id="KW-0175">Coiled coil</keyword>
<evidence type="ECO:0000256" key="1">
    <source>
        <dbReference type="SAM" id="Coils"/>
    </source>
</evidence>